<gene>
    <name evidence="1" type="ORF">BDV38DRAFT_281244</name>
</gene>
<dbReference type="InterPro" id="IPR005801">
    <property type="entry name" value="ADC_synthase"/>
</dbReference>
<keyword evidence="2" id="KW-1185">Reference proteome</keyword>
<accession>A0A5N6T082</accession>
<dbReference type="GeneID" id="43643704"/>
<evidence type="ECO:0000313" key="1">
    <source>
        <dbReference type="EMBL" id="KAE8139480.1"/>
    </source>
</evidence>
<dbReference type="SUPFAM" id="SSF56322">
    <property type="entry name" value="ADC synthase"/>
    <property type="match status" value="1"/>
</dbReference>
<organism evidence="1 2">
    <name type="scientific">Aspergillus pseudotamarii</name>
    <dbReference type="NCBI Taxonomy" id="132259"/>
    <lineage>
        <taxon>Eukaryota</taxon>
        <taxon>Fungi</taxon>
        <taxon>Dikarya</taxon>
        <taxon>Ascomycota</taxon>
        <taxon>Pezizomycotina</taxon>
        <taxon>Eurotiomycetes</taxon>
        <taxon>Eurotiomycetidae</taxon>
        <taxon>Eurotiales</taxon>
        <taxon>Aspergillaceae</taxon>
        <taxon>Aspergillus</taxon>
        <taxon>Aspergillus subgen. Circumdati</taxon>
    </lineage>
</organism>
<dbReference type="AlphaFoldDB" id="A0A5N6T082"/>
<sequence length="155" mass="16923">MTALSTSITLRPGPPDTLQRVATVLSKLKSDDYYAYERTGRDATLSVNGKDEVRCIAGGVSDAVREYSPANEDCGTKIYGYVGFSYALHLRGIPHTAGEWSMLSLMVPRLAMDTNANTRAAEYVEQVEAALADIRGEKYAKAILCACYKFVQVSI</sequence>
<name>A0A5N6T082_ASPPS</name>
<evidence type="ECO:0000313" key="2">
    <source>
        <dbReference type="Proteomes" id="UP000325672"/>
    </source>
</evidence>
<proteinExistence type="predicted"/>
<dbReference type="OrthoDB" id="1865897at2759"/>
<protein>
    <submittedName>
        <fullName evidence="1">Uncharacterized protein</fullName>
    </submittedName>
</protein>
<reference evidence="1 2" key="1">
    <citation type="submission" date="2019-04" db="EMBL/GenBank/DDBJ databases">
        <title>Friends and foes A comparative genomics study of 23 Aspergillus species from section Flavi.</title>
        <authorList>
            <consortium name="DOE Joint Genome Institute"/>
            <person name="Kjaerbolling I."/>
            <person name="Vesth T."/>
            <person name="Frisvad J.C."/>
            <person name="Nybo J.L."/>
            <person name="Theobald S."/>
            <person name="Kildgaard S."/>
            <person name="Isbrandt T."/>
            <person name="Kuo A."/>
            <person name="Sato A."/>
            <person name="Lyhne E.K."/>
            <person name="Kogle M.E."/>
            <person name="Wiebenga A."/>
            <person name="Kun R.S."/>
            <person name="Lubbers R.J."/>
            <person name="Makela M.R."/>
            <person name="Barry K."/>
            <person name="Chovatia M."/>
            <person name="Clum A."/>
            <person name="Daum C."/>
            <person name="Haridas S."/>
            <person name="He G."/>
            <person name="LaButti K."/>
            <person name="Lipzen A."/>
            <person name="Mondo S."/>
            <person name="Riley R."/>
            <person name="Salamov A."/>
            <person name="Simmons B.A."/>
            <person name="Magnuson J.K."/>
            <person name="Henrissat B."/>
            <person name="Mortensen U.H."/>
            <person name="Larsen T.O."/>
            <person name="Devries R.P."/>
            <person name="Grigoriev I.V."/>
            <person name="Machida M."/>
            <person name="Baker S.E."/>
            <person name="Andersen M.R."/>
        </authorList>
    </citation>
    <scope>NUCLEOTIDE SEQUENCE [LARGE SCALE GENOMIC DNA]</scope>
    <source>
        <strain evidence="1 2">CBS 117625</strain>
    </source>
</reference>
<dbReference type="Proteomes" id="UP000325672">
    <property type="component" value="Unassembled WGS sequence"/>
</dbReference>
<dbReference type="RefSeq" id="XP_031915543.1">
    <property type="nucleotide sequence ID" value="XM_032059494.1"/>
</dbReference>
<dbReference type="EMBL" id="ML743566">
    <property type="protein sequence ID" value="KAE8139480.1"/>
    <property type="molecule type" value="Genomic_DNA"/>
</dbReference>